<name>A0AAV8XM81_9CUCU</name>
<dbReference type="EMBL" id="JANEYF010003072">
    <property type="protein sequence ID" value="KAJ8939538.1"/>
    <property type="molecule type" value="Genomic_DNA"/>
</dbReference>
<dbReference type="AlphaFoldDB" id="A0AAV8XM81"/>
<dbReference type="Gene3D" id="3.20.110.10">
    <property type="entry name" value="Glycoside hydrolase 38, N terminal domain"/>
    <property type="match status" value="1"/>
</dbReference>
<dbReference type="PANTHER" id="PTHR11607">
    <property type="entry name" value="ALPHA-MANNOSIDASE"/>
    <property type="match status" value="1"/>
</dbReference>
<keyword evidence="3" id="KW-1185">Reference proteome</keyword>
<reference evidence="2" key="1">
    <citation type="journal article" date="2023" name="Insect Mol. Biol.">
        <title>Genome sequencing provides insights into the evolution of gene families encoding plant cell wall-degrading enzymes in longhorned beetles.</title>
        <authorList>
            <person name="Shin N.R."/>
            <person name="Okamura Y."/>
            <person name="Kirsch R."/>
            <person name="Pauchet Y."/>
        </authorList>
    </citation>
    <scope>NUCLEOTIDE SEQUENCE</scope>
    <source>
        <strain evidence="2">RBIC_L_NR</strain>
    </source>
</reference>
<organism evidence="2 3">
    <name type="scientific">Rhamnusium bicolor</name>
    <dbReference type="NCBI Taxonomy" id="1586634"/>
    <lineage>
        <taxon>Eukaryota</taxon>
        <taxon>Metazoa</taxon>
        <taxon>Ecdysozoa</taxon>
        <taxon>Arthropoda</taxon>
        <taxon>Hexapoda</taxon>
        <taxon>Insecta</taxon>
        <taxon>Pterygota</taxon>
        <taxon>Neoptera</taxon>
        <taxon>Endopterygota</taxon>
        <taxon>Coleoptera</taxon>
        <taxon>Polyphaga</taxon>
        <taxon>Cucujiformia</taxon>
        <taxon>Chrysomeloidea</taxon>
        <taxon>Cerambycidae</taxon>
        <taxon>Lepturinae</taxon>
        <taxon>Rhagiini</taxon>
        <taxon>Rhamnusium</taxon>
    </lineage>
</organism>
<accession>A0AAV8XM81</accession>
<sequence length="151" mass="17710">MQFFFFFTTTINPAKLYELHETDVRCGYQSCPVIDPEKLNVHLIAHSYNSLGWTSTAETLFYKNVQYIISSVVDALQVDPNRKFIQVETAYFHKWWELQNDYVKNSVKQLIDEGRLVITNGGWSMNDEATSHYQSIIDQFTLGHRYLPKFN</sequence>
<dbReference type="InterPro" id="IPR050843">
    <property type="entry name" value="Glycosyl_Hydrlase_38"/>
</dbReference>
<evidence type="ECO:0000259" key="1">
    <source>
        <dbReference type="Pfam" id="PF01074"/>
    </source>
</evidence>
<feature type="domain" description="Glycoside hydrolase family 38 N-terminal" evidence="1">
    <location>
        <begin position="40"/>
        <end position="148"/>
    </location>
</feature>
<dbReference type="InterPro" id="IPR000602">
    <property type="entry name" value="Glyco_hydro_38_N"/>
</dbReference>
<dbReference type="GO" id="GO:0005764">
    <property type="term" value="C:lysosome"/>
    <property type="evidence" value="ECO:0007669"/>
    <property type="project" value="TreeGrafter"/>
</dbReference>
<dbReference type="Proteomes" id="UP001162156">
    <property type="component" value="Unassembled WGS sequence"/>
</dbReference>
<dbReference type="GO" id="GO:0006013">
    <property type="term" value="P:mannose metabolic process"/>
    <property type="evidence" value="ECO:0007669"/>
    <property type="project" value="InterPro"/>
</dbReference>
<comment type="caution">
    <text evidence="2">The sequence shown here is derived from an EMBL/GenBank/DDBJ whole genome shotgun (WGS) entry which is preliminary data.</text>
</comment>
<gene>
    <name evidence="2" type="ORF">NQ314_011105</name>
</gene>
<dbReference type="Pfam" id="PF01074">
    <property type="entry name" value="Glyco_hydro_38N"/>
    <property type="match status" value="1"/>
</dbReference>
<dbReference type="GO" id="GO:0004559">
    <property type="term" value="F:alpha-mannosidase activity"/>
    <property type="evidence" value="ECO:0007669"/>
    <property type="project" value="InterPro"/>
</dbReference>
<dbReference type="InterPro" id="IPR011330">
    <property type="entry name" value="Glyco_hydro/deAcase_b/a-brl"/>
</dbReference>
<evidence type="ECO:0000313" key="3">
    <source>
        <dbReference type="Proteomes" id="UP001162156"/>
    </source>
</evidence>
<dbReference type="InterPro" id="IPR027291">
    <property type="entry name" value="Glyco_hydro_38_N_sf"/>
</dbReference>
<dbReference type="SUPFAM" id="SSF88713">
    <property type="entry name" value="Glycoside hydrolase/deacetylase"/>
    <property type="match status" value="1"/>
</dbReference>
<evidence type="ECO:0000313" key="2">
    <source>
        <dbReference type="EMBL" id="KAJ8939538.1"/>
    </source>
</evidence>
<dbReference type="PANTHER" id="PTHR11607:SF3">
    <property type="entry name" value="LYSOSOMAL ALPHA-MANNOSIDASE"/>
    <property type="match status" value="1"/>
</dbReference>
<proteinExistence type="predicted"/>
<protein>
    <recommendedName>
        <fullName evidence="1">Glycoside hydrolase family 38 N-terminal domain-containing protein</fullName>
    </recommendedName>
</protein>